<name>A7NGU1_ROSCS</name>
<dbReference type="OrthoDB" id="9780178at2"/>
<sequence length="396" mass="42752">MTLPLEGLRVLDLSRALAGPFCSMMLGDLGADIIKVEQPGIGDHTRAWGPPFEGGESTYFLSVNRNKRSLALDFRNERGAAVLRRLIASSDVLLENFVPGTLDRRGFGYEACRAIRPDLVYCSISGFGQTGPDRERAAYDQIAQGLGGLMSLIGEPGGPPMRVGIAITDIMAGMFAAYAILAALYHRARTGEGQWVDTSLLEGQLAMLTYQAGNYFATGRAPDRPGNQHPSIVPYGVYRAADGYFTLGVGTDDLWERFCDALELTALRNDPRFRTNVSRLAHRAELNALLEPVFASLRVADVERHLNAAGVPCGAVRDLAQVFTDPQVQALGSVVTIDHPTAGSIRVVAPPYHFSATPPAIRRSPPLLGQHTDEILAEIGYEPHEIATLRSAGVVA</sequence>
<dbReference type="InterPro" id="IPR023606">
    <property type="entry name" value="CoA-Trfase_III_dom_1_sf"/>
</dbReference>
<evidence type="ECO:0000256" key="1">
    <source>
        <dbReference type="ARBA" id="ARBA00022679"/>
    </source>
</evidence>
<keyword evidence="1 3" id="KW-0808">Transferase</keyword>
<reference evidence="3 4" key="1">
    <citation type="submission" date="2007-08" db="EMBL/GenBank/DDBJ databases">
        <title>Complete sequence of Roseiflexus castenholzii DSM 13941.</title>
        <authorList>
            <consortium name="US DOE Joint Genome Institute"/>
            <person name="Copeland A."/>
            <person name="Lucas S."/>
            <person name="Lapidus A."/>
            <person name="Barry K."/>
            <person name="Glavina del Rio T."/>
            <person name="Dalin E."/>
            <person name="Tice H."/>
            <person name="Pitluck S."/>
            <person name="Thompson L.S."/>
            <person name="Brettin T."/>
            <person name="Bruce D."/>
            <person name="Detter J.C."/>
            <person name="Han C."/>
            <person name="Tapia R."/>
            <person name="Schmutz J."/>
            <person name="Larimer F."/>
            <person name="Land M."/>
            <person name="Hauser L."/>
            <person name="Kyrpides N."/>
            <person name="Mikhailova N."/>
            <person name="Bryant D.A."/>
            <person name="Hanada S."/>
            <person name="Tsukatani Y."/>
            <person name="Richardson P."/>
        </authorList>
    </citation>
    <scope>NUCLEOTIDE SEQUENCE [LARGE SCALE GENOMIC DNA]</scope>
    <source>
        <strain evidence="4">DSM 13941 / HLO8</strain>
    </source>
</reference>
<dbReference type="SUPFAM" id="SSF89796">
    <property type="entry name" value="CoA-transferase family III (CaiB/BaiF)"/>
    <property type="match status" value="1"/>
</dbReference>
<keyword evidence="4" id="KW-1185">Reference proteome</keyword>
<dbReference type="HOGENOM" id="CLU_033975_2_1_0"/>
<dbReference type="PANTHER" id="PTHR48207:SF3">
    <property type="entry name" value="SUCCINATE--HYDROXYMETHYLGLUTARATE COA-TRANSFERASE"/>
    <property type="match status" value="1"/>
</dbReference>
<accession>A7NGU1</accession>
<evidence type="ECO:0000256" key="2">
    <source>
        <dbReference type="SAM" id="Phobius"/>
    </source>
</evidence>
<dbReference type="Proteomes" id="UP000000263">
    <property type="component" value="Chromosome"/>
</dbReference>
<dbReference type="eggNOG" id="COG1804">
    <property type="taxonomic scope" value="Bacteria"/>
</dbReference>
<evidence type="ECO:0000313" key="3">
    <source>
        <dbReference type="EMBL" id="ABU56688.1"/>
    </source>
</evidence>
<dbReference type="InterPro" id="IPR003673">
    <property type="entry name" value="CoA-Trfase_fam_III"/>
</dbReference>
<evidence type="ECO:0000313" key="4">
    <source>
        <dbReference type="Proteomes" id="UP000000263"/>
    </source>
</evidence>
<dbReference type="KEGG" id="rca:Rcas_0558"/>
<protein>
    <submittedName>
        <fullName evidence="3">Formyl-CoA transferase</fullName>
        <ecNumber evidence="3">2.8.3.16</ecNumber>
    </submittedName>
</protein>
<keyword evidence="2" id="KW-0472">Membrane</keyword>
<proteinExistence type="predicted"/>
<dbReference type="RefSeq" id="WP_012119119.1">
    <property type="nucleotide sequence ID" value="NC_009767.1"/>
</dbReference>
<keyword evidence="2" id="KW-1133">Transmembrane helix</keyword>
<dbReference type="GO" id="GO:0033608">
    <property type="term" value="F:formyl-CoA transferase activity"/>
    <property type="evidence" value="ECO:0007669"/>
    <property type="project" value="UniProtKB-EC"/>
</dbReference>
<dbReference type="STRING" id="383372.Rcas_0558"/>
<dbReference type="Pfam" id="PF02515">
    <property type="entry name" value="CoA_transf_3"/>
    <property type="match status" value="1"/>
</dbReference>
<dbReference type="EC" id="2.8.3.16" evidence="3"/>
<dbReference type="EMBL" id="CP000804">
    <property type="protein sequence ID" value="ABU56688.1"/>
    <property type="molecule type" value="Genomic_DNA"/>
</dbReference>
<gene>
    <name evidence="3" type="ordered locus">Rcas_0558</name>
</gene>
<dbReference type="AlphaFoldDB" id="A7NGU1"/>
<feature type="transmembrane region" description="Helical" evidence="2">
    <location>
        <begin position="163"/>
        <end position="185"/>
    </location>
</feature>
<dbReference type="Gene3D" id="3.40.50.10540">
    <property type="entry name" value="Crotonobetainyl-coa:carnitine coa-transferase, domain 1"/>
    <property type="match status" value="1"/>
</dbReference>
<dbReference type="PANTHER" id="PTHR48207">
    <property type="entry name" value="SUCCINATE--HYDROXYMETHYLGLUTARATE COA-TRANSFERASE"/>
    <property type="match status" value="1"/>
</dbReference>
<dbReference type="InterPro" id="IPR044855">
    <property type="entry name" value="CoA-Trfase_III_dom3_sf"/>
</dbReference>
<dbReference type="Gene3D" id="3.30.1540.10">
    <property type="entry name" value="formyl-coa transferase, domain 3"/>
    <property type="match status" value="1"/>
</dbReference>
<dbReference type="InterPro" id="IPR050483">
    <property type="entry name" value="CoA-transferase_III_domain"/>
</dbReference>
<keyword evidence="2" id="KW-0812">Transmembrane</keyword>
<organism evidence="3 4">
    <name type="scientific">Roseiflexus castenholzii (strain DSM 13941 / HLO8)</name>
    <dbReference type="NCBI Taxonomy" id="383372"/>
    <lineage>
        <taxon>Bacteria</taxon>
        <taxon>Bacillati</taxon>
        <taxon>Chloroflexota</taxon>
        <taxon>Chloroflexia</taxon>
        <taxon>Chloroflexales</taxon>
        <taxon>Roseiflexineae</taxon>
        <taxon>Roseiflexaceae</taxon>
        <taxon>Roseiflexus</taxon>
    </lineage>
</organism>